<dbReference type="EMBL" id="LSSL01005799">
    <property type="protein sequence ID" value="OLY78661.1"/>
    <property type="molecule type" value="Genomic_DNA"/>
</dbReference>
<evidence type="ECO:0000256" key="2">
    <source>
        <dbReference type="ARBA" id="ARBA00023043"/>
    </source>
</evidence>
<gene>
    <name evidence="3" type="ORF">AYI68_g7288</name>
</gene>
<dbReference type="InterPro" id="IPR036770">
    <property type="entry name" value="Ankyrin_rpt-contain_sf"/>
</dbReference>
<comment type="caution">
    <text evidence="3">The sequence shown here is derived from an EMBL/GenBank/DDBJ whole genome shotgun (WGS) entry which is preliminary data.</text>
</comment>
<evidence type="ECO:0000313" key="4">
    <source>
        <dbReference type="Proteomes" id="UP000187455"/>
    </source>
</evidence>
<dbReference type="GO" id="GO:0004842">
    <property type="term" value="F:ubiquitin-protein transferase activity"/>
    <property type="evidence" value="ECO:0007669"/>
    <property type="project" value="TreeGrafter"/>
</dbReference>
<dbReference type="PANTHER" id="PTHR24171:SF8">
    <property type="entry name" value="BRCA1-ASSOCIATED RING DOMAIN PROTEIN 1"/>
    <property type="match status" value="1"/>
</dbReference>
<dbReference type="SUPFAM" id="SSF48403">
    <property type="entry name" value="Ankyrin repeat"/>
    <property type="match status" value="1"/>
</dbReference>
<name>A0A1R0GP35_9FUNG</name>
<protein>
    <submittedName>
        <fullName evidence="3">Ankyrin repeat-containing protein</fullName>
    </submittedName>
</protein>
<dbReference type="Pfam" id="PF00023">
    <property type="entry name" value="Ank"/>
    <property type="match status" value="1"/>
</dbReference>
<evidence type="ECO:0000313" key="3">
    <source>
        <dbReference type="EMBL" id="OLY78661.1"/>
    </source>
</evidence>
<keyword evidence="2" id="KW-0040">ANK repeat</keyword>
<accession>A0A1R0GP35</accession>
<dbReference type="InterPro" id="IPR002110">
    <property type="entry name" value="Ankyrin_rpt"/>
</dbReference>
<dbReference type="STRING" id="133383.A0A1R0GP35"/>
<proteinExistence type="predicted"/>
<reference evidence="3 4" key="1">
    <citation type="journal article" date="2016" name="Mol. Biol. Evol.">
        <title>Genome-Wide Survey of Gut Fungi (Harpellales) Reveals the First Horizontally Transferred Ubiquitin Gene from a Mosquito Host.</title>
        <authorList>
            <person name="Wang Y."/>
            <person name="White M.M."/>
            <person name="Kvist S."/>
            <person name="Moncalvo J.M."/>
        </authorList>
    </citation>
    <scope>NUCLEOTIDE SEQUENCE [LARGE SCALE GENOMIC DNA]</scope>
    <source>
        <strain evidence="3 4">ALG-7-W6</strain>
    </source>
</reference>
<dbReference type="AlphaFoldDB" id="A0A1R0GP35"/>
<dbReference type="PANTHER" id="PTHR24171">
    <property type="entry name" value="ANKYRIN REPEAT DOMAIN-CONTAINING PROTEIN 39-RELATED"/>
    <property type="match status" value="1"/>
</dbReference>
<organism evidence="3 4">
    <name type="scientific">Smittium mucronatum</name>
    <dbReference type="NCBI Taxonomy" id="133383"/>
    <lineage>
        <taxon>Eukaryota</taxon>
        <taxon>Fungi</taxon>
        <taxon>Fungi incertae sedis</taxon>
        <taxon>Zoopagomycota</taxon>
        <taxon>Kickxellomycotina</taxon>
        <taxon>Harpellomycetes</taxon>
        <taxon>Harpellales</taxon>
        <taxon>Legeriomycetaceae</taxon>
        <taxon>Smittium</taxon>
    </lineage>
</organism>
<keyword evidence="1" id="KW-0677">Repeat</keyword>
<evidence type="ECO:0000256" key="1">
    <source>
        <dbReference type="ARBA" id="ARBA00022737"/>
    </source>
</evidence>
<dbReference type="Gene3D" id="1.25.40.20">
    <property type="entry name" value="Ankyrin repeat-containing domain"/>
    <property type="match status" value="1"/>
</dbReference>
<dbReference type="Proteomes" id="UP000187455">
    <property type="component" value="Unassembled WGS sequence"/>
</dbReference>
<sequence length="232" mass="25781">MSGGASNGNFILLLQPRPFPHLSYLHHLQLIELLFSLITIHSNSSSSPSFHNYHQINKIFSFIHSDEILLAACKQDQSDLLLQALNSKHGVNVNAVDGVGNTGLHYAQVLFPFIPILHKLFSAQFGSVECVEILLGRKDINVNIPNRMEQETPLFKAVSLYDQNELSLKITALLIAAGADPRLKNRNGRRPIDLVPFNYKELRTLLLQATLAINMVPVKSQDSDSDDASDSE</sequence>
<keyword evidence="4" id="KW-1185">Reference proteome</keyword>
<dbReference type="OrthoDB" id="9995210at2759"/>
<dbReference type="GO" id="GO:0085020">
    <property type="term" value="P:protein K6-linked ubiquitination"/>
    <property type="evidence" value="ECO:0007669"/>
    <property type="project" value="TreeGrafter"/>
</dbReference>